<gene>
    <name evidence="2" type="ORF">POTOM_053183</name>
</gene>
<dbReference type="EMBL" id="JAAWWB010000033">
    <property type="protein sequence ID" value="KAG6742313.1"/>
    <property type="molecule type" value="Genomic_DNA"/>
</dbReference>
<sequence>MNQSSSKTHNQKCPSAALPEQPTKIRRRKKQQHHQPSFRRNALQDLNNGGIDTTSIDNSSNASSLSSIEAPRGCLRFFLSHSSSSSSSAKTPFSSSSSNQRLKKVKPSRTPKSAPSMRPTKEKPISKKVEKGKRNHPPCLYQWQSGKKRASSRNEVGDSKVSSFLDSSGSLVKNKLKSGPGELKKVMIDGVCEGSGANLTPLCKVGSGSGLNLGVGGKVMNDDCYEKSSNGKAESNSTSSNTKTPPVQPSVSPEIQCGSSMKLMTVETITPATCYGAGHVVSGVTDKRKCRPRGILAGGEAKALGSFDSDDDIEQANDVGLIENSDVSMLPLPIDASMHWLLSPCDEKDEGQKDNSRNRSRRFRRLEERAIHNSPASPSSGYGGFSPELCNTSANRSISTVSAGRRSASLLSPSALPVPQFQGFLGTPLCDNFPVSSLEEETENRHCTDGENSPFSIGSLGSGNIIQTPQSDTSCDRRVGASGTQVDGKRKKCNFDSDLNSVAEQLQMTSLSPMSHASVWDPTNSSFRFDSLTMPSNSVDLSKFHKILEERNSWFSNSTIENVSQSQMRISWREGLMSRMFEMDEFDCCRYLSDEEDDGNVCNIDCLKSHKSPQLNVEAATDHISINGIGSTEFVKKEQDTGGKTKDGLPSQPPCSCAESISTDGGGLVRSDDSDWTLWSKDSEVNMGNLIEYIDLAGCGPGGKSQLHYKVDGARGLFADIGFTIFGSLVFEEWLAEVERQSMDKLQEMSQAYLELVANLPCHVRIKGKLSQESVPDLVSSSFVFPLIIREKEEPDRAERGSCVLMEGLIPLVCKAFRKNKTRRQYECLSVGTALSYNISDFYTHEAPKSELHFQPSMENTNSQKKVHRRFWSVHEDFSGGFSSPAVRSTTAASPQTKQLARFRSQRV</sequence>
<comment type="caution">
    <text evidence="2">The sequence shown here is derived from an EMBL/GenBank/DDBJ whole genome shotgun (WGS) entry which is preliminary data.</text>
</comment>
<feature type="compositionally biased region" description="Polar residues" evidence="1">
    <location>
        <begin position="1"/>
        <end position="13"/>
    </location>
</feature>
<organism evidence="2 3">
    <name type="scientific">Populus tomentosa</name>
    <name type="common">Chinese white poplar</name>
    <dbReference type="NCBI Taxonomy" id="118781"/>
    <lineage>
        <taxon>Eukaryota</taxon>
        <taxon>Viridiplantae</taxon>
        <taxon>Streptophyta</taxon>
        <taxon>Embryophyta</taxon>
        <taxon>Tracheophyta</taxon>
        <taxon>Spermatophyta</taxon>
        <taxon>Magnoliopsida</taxon>
        <taxon>eudicotyledons</taxon>
        <taxon>Gunneridae</taxon>
        <taxon>Pentapetalae</taxon>
        <taxon>rosids</taxon>
        <taxon>fabids</taxon>
        <taxon>Malpighiales</taxon>
        <taxon>Salicaceae</taxon>
        <taxon>Saliceae</taxon>
        <taxon>Populus</taxon>
    </lineage>
</organism>
<proteinExistence type="predicted"/>
<feature type="region of interest" description="Disordered" evidence="1">
    <location>
        <begin position="345"/>
        <end position="388"/>
    </location>
</feature>
<dbReference type="OrthoDB" id="1921902at2759"/>
<feature type="compositionally biased region" description="Basic and acidic residues" evidence="1">
    <location>
        <begin position="119"/>
        <end position="129"/>
    </location>
</feature>
<keyword evidence="3" id="KW-1185">Reference proteome</keyword>
<feature type="region of interest" description="Disordered" evidence="1">
    <location>
        <begin position="81"/>
        <end position="177"/>
    </location>
</feature>
<evidence type="ECO:0000313" key="2">
    <source>
        <dbReference type="EMBL" id="KAG6742313.1"/>
    </source>
</evidence>
<accession>A0A8X7XX04</accession>
<feature type="compositionally biased region" description="Polar residues" evidence="1">
    <location>
        <begin position="886"/>
        <end position="899"/>
    </location>
</feature>
<feature type="region of interest" description="Disordered" evidence="1">
    <location>
        <begin position="226"/>
        <end position="252"/>
    </location>
</feature>
<feature type="compositionally biased region" description="Low complexity" evidence="1">
    <location>
        <begin position="52"/>
        <end position="66"/>
    </location>
</feature>
<feature type="region of interest" description="Disordered" evidence="1">
    <location>
        <begin position="883"/>
        <end position="908"/>
    </location>
</feature>
<evidence type="ECO:0000313" key="3">
    <source>
        <dbReference type="Proteomes" id="UP000886885"/>
    </source>
</evidence>
<feature type="compositionally biased region" description="Polar residues" evidence="1">
    <location>
        <begin position="160"/>
        <end position="171"/>
    </location>
</feature>
<feature type="compositionally biased region" description="Low complexity" evidence="1">
    <location>
        <begin position="81"/>
        <end position="98"/>
    </location>
</feature>
<protein>
    <submittedName>
        <fullName evidence="2">Uncharacterized protein</fullName>
    </submittedName>
</protein>
<name>A0A8X7XX04_POPTO</name>
<feature type="region of interest" description="Disordered" evidence="1">
    <location>
        <begin position="1"/>
        <end position="66"/>
    </location>
</feature>
<feature type="compositionally biased region" description="Polar residues" evidence="1">
    <location>
        <begin position="243"/>
        <end position="252"/>
    </location>
</feature>
<reference evidence="2" key="1">
    <citation type="journal article" date="2020" name="bioRxiv">
        <title>Hybrid origin of Populus tomentosa Carr. identified through genome sequencing and phylogenomic analysis.</title>
        <authorList>
            <person name="An X."/>
            <person name="Gao K."/>
            <person name="Chen Z."/>
            <person name="Li J."/>
            <person name="Yang X."/>
            <person name="Yang X."/>
            <person name="Zhou J."/>
            <person name="Guo T."/>
            <person name="Zhao T."/>
            <person name="Huang S."/>
            <person name="Miao D."/>
            <person name="Khan W.U."/>
            <person name="Rao P."/>
            <person name="Ye M."/>
            <person name="Lei B."/>
            <person name="Liao W."/>
            <person name="Wang J."/>
            <person name="Ji L."/>
            <person name="Li Y."/>
            <person name="Guo B."/>
            <person name="Mustafa N.S."/>
            <person name="Li S."/>
            <person name="Yun Q."/>
            <person name="Keller S.R."/>
            <person name="Mao J."/>
            <person name="Zhang R."/>
            <person name="Strauss S.H."/>
        </authorList>
    </citation>
    <scope>NUCLEOTIDE SEQUENCE</scope>
    <source>
        <strain evidence="2">GM15</strain>
        <tissue evidence="2">Leaf</tissue>
    </source>
</reference>
<dbReference type="PANTHER" id="PTHR36022:SF1">
    <property type="entry name" value="GPI-ANCHORED ADHESIN-LIKE PROTEIN"/>
    <property type="match status" value="1"/>
</dbReference>
<evidence type="ECO:0000256" key="1">
    <source>
        <dbReference type="SAM" id="MobiDB-lite"/>
    </source>
</evidence>
<dbReference type="AlphaFoldDB" id="A0A8X7XX04"/>
<dbReference type="PANTHER" id="PTHR36022">
    <property type="entry name" value="GPI-ANCHORED ADHESIN-LIKE PROTEIN"/>
    <property type="match status" value="1"/>
</dbReference>
<feature type="compositionally biased region" description="Basic residues" evidence="1">
    <location>
        <begin position="24"/>
        <end position="37"/>
    </location>
</feature>
<dbReference type="Proteomes" id="UP000886885">
    <property type="component" value="Chromosome 17A"/>
</dbReference>